<evidence type="ECO:0000313" key="3">
    <source>
        <dbReference type="Proteomes" id="UP000536685"/>
    </source>
</evidence>
<feature type="chain" id="PRO_5032412406" description="Right handed beta helix domain-containing protein" evidence="1">
    <location>
        <begin position="33"/>
        <end position="326"/>
    </location>
</feature>
<reference evidence="2 3" key="1">
    <citation type="submission" date="2020-08" db="EMBL/GenBank/DDBJ databases">
        <title>Sequencing the genomes of 1000 actinobacteria strains.</title>
        <authorList>
            <person name="Klenk H.-P."/>
        </authorList>
    </citation>
    <scope>NUCLEOTIDE SEQUENCE [LARGE SCALE GENOMIC DNA]</scope>
    <source>
        <strain evidence="2 3">DSM 105784</strain>
    </source>
</reference>
<dbReference type="InterPro" id="IPR006626">
    <property type="entry name" value="PbH1"/>
</dbReference>
<dbReference type="Gene3D" id="2.160.20.10">
    <property type="entry name" value="Single-stranded right-handed beta-helix, Pectin lyase-like"/>
    <property type="match status" value="1"/>
</dbReference>
<comment type="caution">
    <text evidence="2">The sequence shown here is derived from an EMBL/GenBank/DDBJ whole genome shotgun (WGS) entry which is preliminary data.</text>
</comment>
<protein>
    <recommendedName>
        <fullName evidence="4">Right handed beta helix domain-containing protein</fullName>
    </recommendedName>
</protein>
<sequence length="326" mass="32800">MSTRRTRVLARAILPLVAAVAFASLTVPAAHAADVVTVRDSAGLARALKAARAGQTISLAAGRYSGEFVAAASGTASAPVTLTGPRTAVLTTGSTGSGYALHITGDRWRVVGFSVRTAEKGIVLDGSVGTVLNSLDVGSIGHEGVHFRANSSDGILANSLVHDTGLTKPQFGEGVYIGSAQSNWSGVTGSATTPDRSDRVTVRNNVISNTPAEGVDAKEGTTAGTISSNRFVRTGFSGANSADSAIDLKGNAYSVSGNLVSGTKLDAIQVHTVLAGWGNRARIAGNGVGNGVPGYEVRVQATSVGTVVACEPSAAGAGLTNARCVP</sequence>
<feature type="signal peptide" evidence="1">
    <location>
        <begin position="1"/>
        <end position="32"/>
    </location>
</feature>
<keyword evidence="1" id="KW-0732">Signal</keyword>
<evidence type="ECO:0000313" key="2">
    <source>
        <dbReference type="EMBL" id="MBB5843813.1"/>
    </source>
</evidence>
<gene>
    <name evidence="2" type="ORF">HD599_002136</name>
</gene>
<dbReference type="RefSeq" id="WP_184237205.1">
    <property type="nucleotide sequence ID" value="NZ_JACHMJ010000001.1"/>
</dbReference>
<proteinExistence type="predicted"/>
<evidence type="ECO:0008006" key="4">
    <source>
        <dbReference type="Google" id="ProtNLM"/>
    </source>
</evidence>
<accession>A0A841AQE2</accession>
<evidence type="ECO:0000256" key="1">
    <source>
        <dbReference type="SAM" id="SignalP"/>
    </source>
</evidence>
<name>A0A841AQE2_9MICO</name>
<dbReference type="InterPro" id="IPR011050">
    <property type="entry name" value="Pectin_lyase_fold/virulence"/>
</dbReference>
<dbReference type="InterPro" id="IPR012334">
    <property type="entry name" value="Pectin_lyas_fold"/>
</dbReference>
<dbReference type="SUPFAM" id="SSF51126">
    <property type="entry name" value="Pectin lyase-like"/>
    <property type="match status" value="1"/>
</dbReference>
<dbReference type="Proteomes" id="UP000536685">
    <property type="component" value="Unassembled WGS sequence"/>
</dbReference>
<organism evidence="2 3">
    <name type="scientific">Conyzicola lurida</name>
    <dbReference type="NCBI Taxonomy" id="1172621"/>
    <lineage>
        <taxon>Bacteria</taxon>
        <taxon>Bacillati</taxon>
        <taxon>Actinomycetota</taxon>
        <taxon>Actinomycetes</taxon>
        <taxon>Micrococcales</taxon>
        <taxon>Microbacteriaceae</taxon>
        <taxon>Conyzicola</taxon>
    </lineage>
</organism>
<dbReference type="EMBL" id="JACHMJ010000001">
    <property type="protein sequence ID" value="MBB5843813.1"/>
    <property type="molecule type" value="Genomic_DNA"/>
</dbReference>
<dbReference type="SMART" id="SM00710">
    <property type="entry name" value="PbH1"/>
    <property type="match status" value="4"/>
</dbReference>
<dbReference type="AlphaFoldDB" id="A0A841AQE2"/>
<keyword evidence="3" id="KW-1185">Reference proteome</keyword>